<keyword evidence="1" id="KW-0472">Membrane</keyword>
<keyword evidence="1" id="KW-0812">Transmembrane</keyword>
<name>A0ABQ6W6Y6_9EURO</name>
<keyword evidence="1" id="KW-1133">Transmembrane helix</keyword>
<dbReference type="EMBL" id="ML735820">
    <property type="protein sequence ID" value="KAE8412902.1"/>
    <property type="molecule type" value="Genomic_DNA"/>
</dbReference>
<evidence type="ECO:0000313" key="3">
    <source>
        <dbReference type="Proteomes" id="UP000325395"/>
    </source>
</evidence>
<evidence type="ECO:0000313" key="2">
    <source>
        <dbReference type="EMBL" id="KAE8412902.1"/>
    </source>
</evidence>
<protein>
    <submittedName>
        <fullName evidence="2">Uncharacterized protein</fullName>
    </submittedName>
</protein>
<reference evidence="2 3" key="1">
    <citation type="submission" date="2019-04" db="EMBL/GenBank/DDBJ databases">
        <authorList>
            <consortium name="DOE Joint Genome Institute"/>
            <person name="Mondo S."/>
            <person name="Kjaerbolling I."/>
            <person name="Vesth T."/>
            <person name="Frisvad J.C."/>
            <person name="Nybo J.L."/>
            <person name="Theobald S."/>
            <person name="Kildgaard S."/>
            <person name="Isbrandt T."/>
            <person name="Kuo A."/>
            <person name="Sato A."/>
            <person name="Lyhne E.K."/>
            <person name="Kogle M.E."/>
            <person name="Wiebenga A."/>
            <person name="Kun R.S."/>
            <person name="Lubbers R.J."/>
            <person name="Makela M.R."/>
            <person name="Barry K."/>
            <person name="Chovatia M."/>
            <person name="Clum A."/>
            <person name="Daum C."/>
            <person name="Haridas S."/>
            <person name="He G."/>
            <person name="LaButti K."/>
            <person name="Lipzen A."/>
            <person name="Riley R."/>
            <person name="Salamov A."/>
            <person name="Simmons B.A."/>
            <person name="Magnuson J.K."/>
            <person name="Henrissat B."/>
            <person name="Mortensen U.H."/>
            <person name="Larsen T.O."/>
            <person name="Devries R.P."/>
            <person name="Grigoriev I.V."/>
            <person name="Machida M."/>
            <person name="Baker S.E."/>
            <person name="Andersen M.R."/>
            <person name="Cantor M.N."/>
            <person name="Hua S.X."/>
        </authorList>
    </citation>
    <scope>NUCLEOTIDE SEQUENCE [LARGE SCALE GENOMIC DNA]</scope>
    <source>
        <strain evidence="2 3">CBS 117616</strain>
    </source>
</reference>
<gene>
    <name evidence="2" type="ORF">BDV36DRAFT_270007</name>
</gene>
<proteinExistence type="predicted"/>
<organism evidence="2 3">
    <name type="scientific">Aspergillus pseudocaelatus</name>
    <dbReference type="NCBI Taxonomy" id="1825620"/>
    <lineage>
        <taxon>Eukaryota</taxon>
        <taxon>Fungi</taxon>
        <taxon>Dikarya</taxon>
        <taxon>Ascomycota</taxon>
        <taxon>Pezizomycotina</taxon>
        <taxon>Eurotiomycetes</taxon>
        <taxon>Eurotiomycetidae</taxon>
        <taxon>Eurotiales</taxon>
        <taxon>Aspergillaceae</taxon>
        <taxon>Aspergillus</taxon>
        <taxon>Aspergillus subgen. Circumdati</taxon>
    </lineage>
</organism>
<sequence length="79" mass="8942">MDKKLHSQITWFLLATGYWLPAGKAEIGDLFSGALLRDGDWGCRYSAGGGWFLLYSECVYVCTLYFAFTLLYLMLKGDL</sequence>
<feature type="transmembrane region" description="Helical" evidence="1">
    <location>
        <begin position="49"/>
        <end position="75"/>
    </location>
</feature>
<accession>A0ABQ6W6Y6</accession>
<keyword evidence="3" id="KW-1185">Reference proteome</keyword>
<evidence type="ECO:0000256" key="1">
    <source>
        <dbReference type="SAM" id="Phobius"/>
    </source>
</evidence>
<dbReference type="Proteomes" id="UP000325395">
    <property type="component" value="Unassembled WGS sequence"/>
</dbReference>